<organism evidence="6 7">
    <name type="scientific">Tautonia plasticadhaerens</name>
    <dbReference type="NCBI Taxonomy" id="2527974"/>
    <lineage>
        <taxon>Bacteria</taxon>
        <taxon>Pseudomonadati</taxon>
        <taxon>Planctomycetota</taxon>
        <taxon>Planctomycetia</taxon>
        <taxon>Isosphaerales</taxon>
        <taxon>Isosphaeraceae</taxon>
        <taxon>Tautonia</taxon>
    </lineage>
</organism>
<feature type="signal peptide" evidence="2">
    <location>
        <begin position="1"/>
        <end position="15"/>
    </location>
</feature>
<dbReference type="InterPro" id="IPR022655">
    <property type="entry name" value="DUF1553"/>
</dbReference>
<dbReference type="PANTHER" id="PTHR35889">
    <property type="entry name" value="CYCLOINULO-OLIGOSACCHARIDE FRUCTANOTRANSFERASE-RELATED"/>
    <property type="match status" value="1"/>
</dbReference>
<dbReference type="AlphaFoldDB" id="A0A518HC62"/>
<dbReference type="InterPro" id="IPR011444">
    <property type="entry name" value="DUF1549"/>
</dbReference>
<evidence type="ECO:0000313" key="6">
    <source>
        <dbReference type="EMBL" id="QDV38445.1"/>
    </source>
</evidence>
<dbReference type="Proteomes" id="UP000317835">
    <property type="component" value="Chromosome"/>
</dbReference>
<dbReference type="Pfam" id="PF13385">
    <property type="entry name" value="Laminin_G_3"/>
    <property type="match status" value="1"/>
</dbReference>
<protein>
    <submittedName>
        <fullName evidence="6">Planctomycete cytochrome C</fullName>
    </submittedName>
</protein>
<feature type="region of interest" description="Disordered" evidence="1">
    <location>
        <begin position="418"/>
        <end position="456"/>
    </location>
</feature>
<dbReference type="KEGG" id="tpla:ElP_64000"/>
<dbReference type="Pfam" id="PF07583">
    <property type="entry name" value="PSCyt2"/>
    <property type="match status" value="1"/>
</dbReference>
<gene>
    <name evidence="6" type="ORF">ElP_64000</name>
</gene>
<evidence type="ECO:0000256" key="1">
    <source>
        <dbReference type="SAM" id="MobiDB-lite"/>
    </source>
</evidence>
<accession>A0A518HC62</accession>
<name>A0A518HC62_9BACT</name>
<dbReference type="Gene3D" id="2.60.120.200">
    <property type="match status" value="1"/>
</dbReference>
<evidence type="ECO:0000259" key="4">
    <source>
        <dbReference type="Pfam" id="PF07587"/>
    </source>
</evidence>
<evidence type="ECO:0000256" key="2">
    <source>
        <dbReference type="SAM" id="SignalP"/>
    </source>
</evidence>
<dbReference type="EMBL" id="CP036426">
    <property type="protein sequence ID" value="QDV38445.1"/>
    <property type="molecule type" value="Genomic_DNA"/>
</dbReference>
<reference evidence="6 7" key="1">
    <citation type="submission" date="2019-02" db="EMBL/GenBank/DDBJ databases">
        <title>Deep-cultivation of Planctomycetes and their phenomic and genomic characterization uncovers novel biology.</title>
        <authorList>
            <person name="Wiegand S."/>
            <person name="Jogler M."/>
            <person name="Boedeker C."/>
            <person name="Pinto D."/>
            <person name="Vollmers J."/>
            <person name="Rivas-Marin E."/>
            <person name="Kohn T."/>
            <person name="Peeters S.H."/>
            <person name="Heuer A."/>
            <person name="Rast P."/>
            <person name="Oberbeckmann S."/>
            <person name="Bunk B."/>
            <person name="Jeske O."/>
            <person name="Meyerdierks A."/>
            <person name="Storesund J.E."/>
            <person name="Kallscheuer N."/>
            <person name="Luecker S."/>
            <person name="Lage O.M."/>
            <person name="Pohl T."/>
            <person name="Merkel B.J."/>
            <person name="Hornburger P."/>
            <person name="Mueller R.-W."/>
            <person name="Bruemmer F."/>
            <person name="Labrenz M."/>
            <person name="Spormann A.M."/>
            <person name="Op den Camp H."/>
            <person name="Overmann J."/>
            <person name="Amann R."/>
            <person name="Jetten M.S.M."/>
            <person name="Mascher T."/>
            <person name="Medema M.H."/>
            <person name="Devos D.P."/>
            <person name="Kaster A.-K."/>
            <person name="Ovreas L."/>
            <person name="Rohde M."/>
            <person name="Galperin M.Y."/>
            <person name="Jogler C."/>
        </authorList>
    </citation>
    <scope>NUCLEOTIDE SEQUENCE [LARGE SCALE GENOMIC DNA]</scope>
    <source>
        <strain evidence="6 7">ElP</strain>
    </source>
</reference>
<proteinExistence type="predicted"/>
<keyword evidence="2" id="KW-0732">Signal</keyword>
<dbReference type="Pfam" id="PF07635">
    <property type="entry name" value="PSCyt1"/>
    <property type="match status" value="1"/>
</dbReference>
<dbReference type="RefSeq" id="WP_231749330.1">
    <property type="nucleotide sequence ID" value="NZ_CP036426.1"/>
</dbReference>
<evidence type="ECO:0000259" key="3">
    <source>
        <dbReference type="Pfam" id="PF07583"/>
    </source>
</evidence>
<feature type="domain" description="DUF1549" evidence="3">
    <location>
        <begin position="159"/>
        <end position="370"/>
    </location>
</feature>
<dbReference type="SUPFAM" id="SSF49899">
    <property type="entry name" value="Concanavalin A-like lectins/glucanases"/>
    <property type="match status" value="1"/>
</dbReference>
<keyword evidence="7" id="KW-1185">Reference proteome</keyword>
<feature type="chain" id="PRO_5021957582" evidence="2">
    <location>
        <begin position="16"/>
        <end position="1007"/>
    </location>
</feature>
<dbReference type="Pfam" id="PF07587">
    <property type="entry name" value="PSD1"/>
    <property type="match status" value="1"/>
</dbReference>
<dbReference type="InterPro" id="IPR013320">
    <property type="entry name" value="ConA-like_dom_sf"/>
</dbReference>
<feature type="domain" description="DUF1553" evidence="4">
    <location>
        <begin position="730"/>
        <end position="983"/>
    </location>
</feature>
<dbReference type="PANTHER" id="PTHR35889:SF3">
    <property type="entry name" value="F-BOX DOMAIN-CONTAINING PROTEIN"/>
    <property type="match status" value="1"/>
</dbReference>
<dbReference type="InterPro" id="IPR011429">
    <property type="entry name" value="Cyt_c_Planctomycete-type"/>
</dbReference>
<evidence type="ECO:0000259" key="5">
    <source>
        <dbReference type="Pfam" id="PF07635"/>
    </source>
</evidence>
<feature type="domain" description="Cytochrome C Planctomycete-type" evidence="5">
    <location>
        <begin position="46"/>
        <end position="96"/>
    </location>
</feature>
<evidence type="ECO:0000313" key="7">
    <source>
        <dbReference type="Proteomes" id="UP000317835"/>
    </source>
</evidence>
<sequence length="1007" mass="110633" precursor="true">MMRVFTIFVCSIAFAASVASPSPDLQVRGDGGRFDEEIAPLLSRRCLGCHNASDLKGELDLSRRATVLDGLIVVPGDPAASLLWEHVEADLMPPDEALPAVEKQALRTWIEQGAPWGTDPIDPFHHTSDTRAGYDWWSFRPISRPEPPALDGHGAAPSPIDRFVRARLAAEGLAPSPPADRRTLIRRLSFDLLGLPPTPDQVASFVADPAPDAYERLVDRLLASPHHGERMARGWLDVVRFGESNGFEHDELRSNAWRYRDWLVRAFNDDLPYTAFARLQLAGDVLRPGDPDAVVATGFLVAGAYDSVGQAQQSEAMRAVVRQDELEDIVGTTGQAFLGLTAHCARCHDHKFDPVRQLDYYRLASALGGVRHGERDVTLPREIEAYEDRLASARARLDRLRAERAALIDPVRRRLLDERGDDASRTPTPPEPVARWDFTRPRGESPDSPPVSLRGGASLDLDGLHVGGRGGFAVSEPLGVSLTSKTLEVWVLLDDLDQCGGGAISVQGPDGRVFDAIVFGEQEPRRWMAGSDSFRRTRPFGGPEEAEASDRPVHLALSYHDDGTIAAFRDGQPYGASYRSDGPVRFEAGEARVLFGLRHEPPGGNRFLSGVILRANLYDRALAADEVAASFRSAGEPIAHEEILALLGPGDRAALDRIEAELAEARRILDEPRPERLAYAVAPKDPEPSHLLIRGNPGQPGEVVSPGGVPAVPGPDADFGLPPDAADGSRRRALAEWIAHPENPLFARTIVNRLWQDHFGVGIVETPNDLGFNGGRPSHPELLDWLASELIRQGWSLKALRRAIVCSETYRQSSRNRPEAAALDADNRLLWRMSPRRLEAESLRDAMLAVSGTLRRSMGGPGDPDFRHRIRGGTHFYDMDPALDAEAPRRSLYRVWARGGRNPLLDTFDCPDPSTTAPTRRVTTTPLQALALLNNDFVLECVDRLADRLEREAPGDPEGQVERAYRLAFGRPPNVAEADRATRSVREFGPAVLCRAILNSNEFLYVD</sequence>